<accession>A0A409WLC2</accession>
<reference evidence="2 3" key="1">
    <citation type="journal article" date="2018" name="Evol. Lett.">
        <title>Horizontal gene cluster transfer increased hallucinogenic mushroom diversity.</title>
        <authorList>
            <person name="Reynolds H.T."/>
            <person name="Vijayakumar V."/>
            <person name="Gluck-Thaler E."/>
            <person name="Korotkin H.B."/>
            <person name="Matheny P.B."/>
            <person name="Slot J.C."/>
        </authorList>
    </citation>
    <scope>NUCLEOTIDE SEQUENCE [LARGE SCALE GENOMIC DNA]</scope>
    <source>
        <strain evidence="2 3">2631</strain>
    </source>
</reference>
<evidence type="ECO:0000313" key="3">
    <source>
        <dbReference type="Proteomes" id="UP000283269"/>
    </source>
</evidence>
<proteinExistence type="predicted"/>
<evidence type="ECO:0000256" key="1">
    <source>
        <dbReference type="SAM" id="MobiDB-lite"/>
    </source>
</evidence>
<feature type="region of interest" description="Disordered" evidence="1">
    <location>
        <begin position="77"/>
        <end position="99"/>
    </location>
</feature>
<sequence length="563" mass="63942">MSTTMLSTDPKISIADTDNTSVHHPSPRIPVELLRPIIAYIEDWASLYALTLSSHFLRHEAEPYLYASPMAPFPSPHNPPRFASTPRSISGSKSRSSSRRFHAVDDPDIHIAFLRTITTNPRLAALVRSYHSPSVLRFIDSDLWNLTREALHKMPGLKELRLRTFSCGRAATDLLLLFDENYHCNECSHTSTYECTEYAYSHALFPAIPPFQLHALHWGCRNDERPIEYLLRHQLQLRELYIEISPESKHIFMCISSSVSASTSPLLAPNLDFMGGNRYTIEAFLPFRRITRVVWIPDRYDTDLDMNLDREHDSHVFPDASEHGRLRKEMERALRGVRDGIWGVLYTPTPQVPNLATLSALPNLQQLILSTAFEWLWDMNSCTSCLHPPSPHPPSLQPPPLPPSPFKSVPVCKCCSRPGTSSAPSHENRYETARACEHGGYAAYPQAVRTLFSQCANLTCVDVAKWKEWDRDWDRDRDLMYQETAIGVDMNGVITLRDVFYTRWVRTGMGTRTSGAPGVGDAVVVPEGLGERLSDLDIRQGRRGEPEVLTVDEVRKGRLMRYY</sequence>
<feature type="compositionally biased region" description="Low complexity" evidence="1">
    <location>
        <begin position="84"/>
        <end position="95"/>
    </location>
</feature>
<dbReference type="OrthoDB" id="3232239at2759"/>
<evidence type="ECO:0000313" key="2">
    <source>
        <dbReference type="EMBL" id="PPQ79318.1"/>
    </source>
</evidence>
<feature type="region of interest" description="Disordered" evidence="1">
    <location>
        <begin position="1"/>
        <end position="26"/>
    </location>
</feature>
<dbReference type="Proteomes" id="UP000283269">
    <property type="component" value="Unassembled WGS sequence"/>
</dbReference>
<protein>
    <submittedName>
        <fullName evidence="2">Uncharacterized protein</fullName>
    </submittedName>
</protein>
<keyword evidence="3" id="KW-1185">Reference proteome</keyword>
<gene>
    <name evidence="2" type="ORF">CVT25_002574</name>
</gene>
<dbReference type="InParanoid" id="A0A409WLC2"/>
<organism evidence="2 3">
    <name type="scientific">Psilocybe cyanescens</name>
    <dbReference type="NCBI Taxonomy" id="93625"/>
    <lineage>
        <taxon>Eukaryota</taxon>
        <taxon>Fungi</taxon>
        <taxon>Dikarya</taxon>
        <taxon>Basidiomycota</taxon>
        <taxon>Agaricomycotina</taxon>
        <taxon>Agaricomycetes</taxon>
        <taxon>Agaricomycetidae</taxon>
        <taxon>Agaricales</taxon>
        <taxon>Agaricineae</taxon>
        <taxon>Strophariaceae</taxon>
        <taxon>Psilocybe</taxon>
    </lineage>
</organism>
<name>A0A409WLC2_PSICY</name>
<comment type="caution">
    <text evidence="2">The sequence shown here is derived from an EMBL/GenBank/DDBJ whole genome shotgun (WGS) entry which is preliminary data.</text>
</comment>
<dbReference type="EMBL" id="NHYD01003378">
    <property type="protein sequence ID" value="PPQ79318.1"/>
    <property type="molecule type" value="Genomic_DNA"/>
</dbReference>
<dbReference type="AlphaFoldDB" id="A0A409WLC2"/>